<keyword evidence="6 11" id="KW-0732">Signal</keyword>
<dbReference type="InterPro" id="IPR035595">
    <property type="entry name" value="UDP_glycos_trans_CS"/>
</dbReference>
<evidence type="ECO:0000256" key="6">
    <source>
        <dbReference type="ARBA" id="ARBA00022729"/>
    </source>
</evidence>
<dbReference type="CDD" id="cd03784">
    <property type="entry name" value="GT1_Gtf-like"/>
    <property type="match status" value="1"/>
</dbReference>
<evidence type="ECO:0000256" key="11">
    <source>
        <dbReference type="RuleBase" id="RU362059"/>
    </source>
</evidence>
<keyword evidence="3 10" id="KW-0328">Glycosyltransferase</keyword>
<dbReference type="FunFam" id="3.40.50.2000:FF:000038">
    <property type="entry name" value="UDP-GlucuronosylTransferase"/>
    <property type="match status" value="1"/>
</dbReference>
<comment type="similarity">
    <text evidence="2 10">Belongs to the UDP-glycosyltransferase family.</text>
</comment>
<dbReference type="SUPFAM" id="SSF53756">
    <property type="entry name" value="UDP-Glycosyltransferase/glycogen phosphorylase"/>
    <property type="match status" value="1"/>
</dbReference>
<evidence type="ECO:0000256" key="2">
    <source>
        <dbReference type="ARBA" id="ARBA00009995"/>
    </source>
</evidence>
<dbReference type="PANTHER" id="PTHR48043">
    <property type="entry name" value="EG:EG0003.4 PROTEIN-RELATED"/>
    <property type="match status" value="1"/>
</dbReference>
<dbReference type="InterPro" id="IPR050271">
    <property type="entry name" value="UDP-glycosyltransferase"/>
</dbReference>
<keyword evidence="7 11" id="KW-1133">Transmembrane helix</keyword>
<keyword evidence="13" id="KW-1185">Reference proteome</keyword>
<evidence type="ECO:0000313" key="13">
    <source>
        <dbReference type="Proteomes" id="UP000005237"/>
    </source>
</evidence>
<dbReference type="EC" id="2.4.1.17" evidence="11"/>
<evidence type="ECO:0000256" key="5">
    <source>
        <dbReference type="ARBA" id="ARBA00022692"/>
    </source>
</evidence>
<dbReference type="Proteomes" id="UP000005237">
    <property type="component" value="Unassembled WGS sequence"/>
</dbReference>
<dbReference type="EnsemblMetazoa" id="CJA04927b.1">
    <property type="protein sequence ID" value="CJA04927b.1"/>
    <property type="gene ID" value="WBGene00124132"/>
</dbReference>
<dbReference type="GO" id="GO:0016020">
    <property type="term" value="C:membrane"/>
    <property type="evidence" value="ECO:0007669"/>
    <property type="project" value="UniProtKB-SubCell"/>
</dbReference>
<name>A0A8R1DLL5_CAEJA</name>
<feature type="chain" id="PRO_5035959672" description="UDP-glucuronosyltransferase" evidence="11">
    <location>
        <begin position="21"/>
        <end position="532"/>
    </location>
</feature>
<dbReference type="InterPro" id="IPR002213">
    <property type="entry name" value="UDP_glucos_trans"/>
</dbReference>
<comment type="subcellular location">
    <subcellularLocation>
        <location evidence="1 11">Membrane</location>
        <topology evidence="1 11">Single-pass membrane protein</topology>
    </subcellularLocation>
</comment>
<evidence type="ECO:0000256" key="3">
    <source>
        <dbReference type="ARBA" id="ARBA00022676"/>
    </source>
</evidence>
<evidence type="ECO:0000256" key="10">
    <source>
        <dbReference type="RuleBase" id="RU003718"/>
    </source>
</evidence>
<feature type="signal peptide" evidence="11">
    <location>
        <begin position="1"/>
        <end position="20"/>
    </location>
</feature>
<keyword evidence="5 11" id="KW-0812">Transmembrane</keyword>
<evidence type="ECO:0000256" key="8">
    <source>
        <dbReference type="ARBA" id="ARBA00023136"/>
    </source>
</evidence>
<feature type="transmembrane region" description="Helical" evidence="11">
    <location>
        <begin position="492"/>
        <end position="513"/>
    </location>
</feature>
<keyword evidence="4 10" id="KW-0808">Transferase</keyword>
<evidence type="ECO:0000256" key="7">
    <source>
        <dbReference type="ARBA" id="ARBA00022989"/>
    </source>
</evidence>
<reference evidence="13" key="1">
    <citation type="submission" date="2010-08" db="EMBL/GenBank/DDBJ databases">
        <authorList>
            <consortium name="Caenorhabditis japonica Sequencing Consortium"/>
            <person name="Wilson R.K."/>
        </authorList>
    </citation>
    <scope>NUCLEOTIDE SEQUENCE [LARGE SCALE GENOMIC DNA]</scope>
    <source>
        <strain evidence="13">DF5081</strain>
    </source>
</reference>
<evidence type="ECO:0000256" key="1">
    <source>
        <dbReference type="ARBA" id="ARBA00004167"/>
    </source>
</evidence>
<proteinExistence type="inferred from homology"/>
<dbReference type="PANTHER" id="PTHR48043:SF83">
    <property type="entry name" value="UDP-GLUCURONOSYLTRANSFERASE"/>
    <property type="match status" value="1"/>
</dbReference>
<comment type="catalytic activity">
    <reaction evidence="9 11">
        <text>glucuronate acceptor + UDP-alpha-D-glucuronate = acceptor beta-D-glucuronoside + UDP + H(+)</text>
        <dbReference type="Rhea" id="RHEA:21032"/>
        <dbReference type="ChEBI" id="CHEBI:15378"/>
        <dbReference type="ChEBI" id="CHEBI:58052"/>
        <dbReference type="ChEBI" id="CHEBI:58223"/>
        <dbReference type="ChEBI" id="CHEBI:132367"/>
        <dbReference type="ChEBI" id="CHEBI:132368"/>
        <dbReference type="EC" id="2.4.1.17"/>
    </reaction>
</comment>
<organism evidence="12 13">
    <name type="scientific">Caenorhabditis japonica</name>
    <dbReference type="NCBI Taxonomy" id="281687"/>
    <lineage>
        <taxon>Eukaryota</taxon>
        <taxon>Metazoa</taxon>
        <taxon>Ecdysozoa</taxon>
        <taxon>Nematoda</taxon>
        <taxon>Chromadorea</taxon>
        <taxon>Rhabditida</taxon>
        <taxon>Rhabditina</taxon>
        <taxon>Rhabditomorpha</taxon>
        <taxon>Rhabditoidea</taxon>
        <taxon>Rhabditidae</taxon>
        <taxon>Peloderinae</taxon>
        <taxon>Caenorhabditis</taxon>
    </lineage>
</organism>
<dbReference type="Pfam" id="PF00201">
    <property type="entry name" value="UDPGT"/>
    <property type="match status" value="1"/>
</dbReference>
<sequence>MRLFVFSTLFLIFGLNCAESYKILVYANLFGHSHIKFVASVADTLTDAGHDVTVLMPVVDFNQRNRTALVSSKKQIFVEPDEKVVELMKETQKFLTNLWIADTSNPVNMWLNSGALVALFGAQCEKVMKSTELLKQLKAEHFDVAITEAFDSCGYEIIEHLQIPSHISVLSCSRMDHVSSALGQPIAPSYVPGTQSIYGERMNIYERFLNLLQFFAGNAMFADIGDYEFELAKKVLGVQRSWRQILPETSFLLTNHIPLLDFPAPTFDKIVPIGGISVQTDWKKLQVPEPWDTMMNMRKKNVLISFGSNIKSADMPEEFKKSLLEVFQDVSDVTFLWKYENPADKKLTCGVLNVNRGEWLPQNEILADPRLDAFITHGGLASITELAMMGKPAVIVPIFADQTRNAEMLKRHGGVEVLHKNDLKNPKKVAETLRKVMNDPSYRQNAERLAGMLNNQPTDAKQTLIKHVEFAAKFGKLPTMDPHGRHQSLIEYYLLDIIAIALLVISLLFWVVFKILSRIFGTCFGTKKTKSD</sequence>
<evidence type="ECO:0000256" key="4">
    <source>
        <dbReference type="ARBA" id="ARBA00022679"/>
    </source>
</evidence>
<accession>A0A8R1DLL5</accession>
<dbReference type="GO" id="GO:0015020">
    <property type="term" value="F:glucuronosyltransferase activity"/>
    <property type="evidence" value="ECO:0007669"/>
    <property type="project" value="UniProtKB-EC"/>
</dbReference>
<dbReference type="OMA" id="HHFKAPC"/>
<evidence type="ECO:0000313" key="12">
    <source>
        <dbReference type="EnsemblMetazoa" id="CJA04927b.1"/>
    </source>
</evidence>
<reference evidence="12" key="2">
    <citation type="submission" date="2022-06" db="UniProtKB">
        <authorList>
            <consortium name="EnsemblMetazoa"/>
        </authorList>
    </citation>
    <scope>IDENTIFICATION</scope>
    <source>
        <strain evidence="12">DF5081</strain>
    </source>
</reference>
<dbReference type="PROSITE" id="PS00375">
    <property type="entry name" value="UDPGT"/>
    <property type="match status" value="1"/>
</dbReference>
<protein>
    <recommendedName>
        <fullName evidence="11">UDP-glucuronosyltransferase</fullName>
        <ecNumber evidence="11">2.4.1.17</ecNumber>
    </recommendedName>
</protein>
<dbReference type="AlphaFoldDB" id="A0A8R1DLL5"/>
<keyword evidence="8 11" id="KW-0472">Membrane</keyword>
<evidence type="ECO:0000256" key="9">
    <source>
        <dbReference type="ARBA" id="ARBA00047475"/>
    </source>
</evidence>
<dbReference type="Gene3D" id="3.40.50.2000">
    <property type="entry name" value="Glycogen Phosphorylase B"/>
    <property type="match status" value="2"/>
</dbReference>
<dbReference type="FunFam" id="3.40.50.2000:FF:000380">
    <property type="entry name" value="UDP-glucuronosyltransferase"/>
    <property type="match status" value="1"/>
</dbReference>